<dbReference type="AlphaFoldDB" id="D8SEJ7"/>
<feature type="repeat" description="PPR" evidence="2">
    <location>
        <begin position="29"/>
        <end position="63"/>
    </location>
</feature>
<keyword evidence="4" id="KW-1185">Reference proteome</keyword>
<dbReference type="InParanoid" id="D8SEJ7"/>
<dbReference type="Pfam" id="PF01535">
    <property type="entry name" value="PPR"/>
    <property type="match status" value="3"/>
</dbReference>
<dbReference type="KEGG" id="smo:SELMODRAFT_72424"/>
<dbReference type="InterPro" id="IPR011990">
    <property type="entry name" value="TPR-like_helical_dom_sf"/>
</dbReference>
<gene>
    <name evidence="3" type="ORF">SELMODRAFT_72424</name>
</gene>
<dbReference type="PANTHER" id="PTHR47926:SF533">
    <property type="entry name" value="DYW DOMAIN-CONTAINING PROTEIN"/>
    <property type="match status" value="1"/>
</dbReference>
<dbReference type="HOGENOM" id="CLU_002706_0_0_1"/>
<organism evidence="4">
    <name type="scientific">Selaginella moellendorffii</name>
    <name type="common">Spikemoss</name>
    <dbReference type="NCBI Taxonomy" id="88036"/>
    <lineage>
        <taxon>Eukaryota</taxon>
        <taxon>Viridiplantae</taxon>
        <taxon>Streptophyta</taxon>
        <taxon>Embryophyta</taxon>
        <taxon>Tracheophyta</taxon>
        <taxon>Lycopodiopsida</taxon>
        <taxon>Selaginellales</taxon>
        <taxon>Selaginellaceae</taxon>
        <taxon>Selaginella</taxon>
    </lineage>
</organism>
<dbReference type="eggNOG" id="KOG4197">
    <property type="taxonomic scope" value="Eukaryota"/>
</dbReference>
<dbReference type="PANTHER" id="PTHR47926">
    <property type="entry name" value="PENTATRICOPEPTIDE REPEAT-CONTAINING PROTEIN"/>
    <property type="match status" value="1"/>
</dbReference>
<dbReference type="InterPro" id="IPR002885">
    <property type="entry name" value="PPR_rpt"/>
</dbReference>
<dbReference type="Gramene" id="EFJ17124">
    <property type="protein sequence ID" value="EFJ17124"/>
    <property type="gene ID" value="SELMODRAFT_72424"/>
</dbReference>
<dbReference type="GO" id="GO:0009451">
    <property type="term" value="P:RNA modification"/>
    <property type="evidence" value="ECO:0007669"/>
    <property type="project" value="InterPro"/>
</dbReference>
<dbReference type="Proteomes" id="UP000001514">
    <property type="component" value="Unassembled WGS sequence"/>
</dbReference>
<keyword evidence="1" id="KW-0677">Repeat</keyword>
<evidence type="ECO:0008006" key="5">
    <source>
        <dbReference type="Google" id="ProtNLM"/>
    </source>
</evidence>
<dbReference type="NCBIfam" id="TIGR00756">
    <property type="entry name" value="PPR"/>
    <property type="match status" value="1"/>
</dbReference>
<feature type="non-terminal residue" evidence="3">
    <location>
        <position position="1"/>
    </location>
</feature>
<name>D8SEJ7_SELML</name>
<feature type="non-terminal residue" evidence="3">
    <location>
        <position position="132"/>
    </location>
</feature>
<dbReference type="GO" id="GO:0003723">
    <property type="term" value="F:RNA binding"/>
    <property type="evidence" value="ECO:0007669"/>
    <property type="project" value="InterPro"/>
</dbReference>
<accession>D8SEJ7</accession>
<proteinExistence type="predicted"/>
<dbReference type="Gene3D" id="1.25.40.10">
    <property type="entry name" value="Tetratricopeptide repeat domain"/>
    <property type="match status" value="1"/>
</dbReference>
<evidence type="ECO:0000256" key="1">
    <source>
        <dbReference type="ARBA" id="ARBA00022737"/>
    </source>
</evidence>
<dbReference type="EMBL" id="GL377615">
    <property type="protein sequence ID" value="EFJ17124.1"/>
    <property type="molecule type" value="Genomic_DNA"/>
</dbReference>
<evidence type="ECO:0000256" key="2">
    <source>
        <dbReference type="PROSITE-ProRule" id="PRU00708"/>
    </source>
</evidence>
<evidence type="ECO:0000313" key="4">
    <source>
        <dbReference type="Proteomes" id="UP000001514"/>
    </source>
</evidence>
<dbReference type="InterPro" id="IPR046960">
    <property type="entry name" value="PPR_At4g14850-like_plant"/>
</dbReference>
<dbReference type="PROSITE" id="PS51375">
    <property type="entry name" value="PPR"/>
    <property type="match status" value="1"/>
</dbReference>
<sequence>LQNHLIEMYGRVDCLELAREVFDGLRNPNLFSWSLIVSAYATNGHLDEARYLFDRTPEHNVVTFLGILSSCSHTGSVKKCREIFACFAGDYGLTPSAQHYSCILDVLARSGQIGEASELADSMPFLPDSIAW</sequence>
<evidence type="ECO:0000313" key="3">
    <source>
        <dbReference type="EMBL" id="EFJ17124.1"/>
    </source>
</evidence>
<reference evidence="3 4" key="1">
    <citation type="journal article" date="2011" name="Science">
        <title>The Selaginella genome identifies genetic changes associated with the evolution of vascular plants.</title>
        <authorList>
            <person name="Banks J.A."/>
            <person name="Nishiyama T."/>
            <person name="Hasebe M."/>
            <person name="Bowman J.L."/>
            <person name="Gribskov M."/>
            <person name="dePamphilis C."/>
            <person name="Albert V.A."/>
            <person name="Aono N."/>
            <person name="Aoyama T."/>
            <person name="Ambrose B.A."/>
            <person name="Ashton N.W."/>
            <person name="Axtell M.J."/>
            <person name="Barker E."/>
            <person name="Barker M.S."/>
            <person name="Bennetzen J.L."/>
            <person name="Bonawitz N.D."/>
            <person name="Chapple C."/>
            <person name="Cheng C."/>
            <person name="Correa L.G."/>
            <person name="Dacre M."/>
            <person name="DeBarry J."/>
            <person name="Dreyer I."/>
            <person name="Elias M."/>
            <person name="Engstrom E.M."/>
            <person name="Estelle M."/>
            <person name="Feng L."/>
            <person name="Finet C."/>
            <person name="Floyd S.K."/>
            <person name="Frommer W.B."/>
            <person name="Fujita T."/>
            <person name="Gramzow L."/>
            <person name="Gutensohn M."/>
            <person name="Harholt J."/>
            <person name="Hattori M."/>
            <person name="Heyl A."/>
            <person name="Hirai T."/>
            <person name="Hiwatashi Y."/>
            <person name="Ishikawa M."/>
            <person name="Iwata M."/>
            <person name="Karol K.G."/>
            <person name="Koehler B."/>
            <person name="Kolukisaoglu U."/>
            <person name="Kubo M."/>
            <person name="Kurata T."/>
            <person name="Lalonde S."/>
            <person name="Li K."/>
            <person name="Li Y."/>
            <person name="Litt A."/>
            <person name="Lyons E."/>
            <person name="Manning G."/>
            <person name="Maruyama T."/>
            <person name="Michael T.P."/>
            <person name="Mikami K."/>
            <person name="Miyazaki S."/>
            <person name="Morinaga S."/>
            <person name="Murata T."/>
            <person name="Mueller-Roeber B."/>
            <person name="Nelson D.R."/>
            <person name="Obara M."/>
            <person name="Oguri Y."/>
            <person name="Olmstead R.G."/>
            <person name="Onodera N."/>
            <person name="Petersen B.L."/>
            <person name="Pils B."/>
            <person name="Prigge M."/>
            <person name="Rensing S.A."/>
            <person name="Riano-Pachon D.M."/>
            <person name="Roberts A.W."/>
            <person name="Sato Y."/>
            <person name="Scheller H.V."/>
            <person name="Schulz B."/>
            <person name="Schulz C."/>
            <person name="Shakirov E.V."/>
            <person name="Shibagaki N."/>
            <person name="Shinohara N."/>
            <person name="Shippen D.E."/>
            <person name="Soerensen I."/>
            <person name="Sotooka R."/>
            <person name="Sugimoto N."/>
            <person name="Sugita M."/>
            <person name="Sumikawa N."/>
            <person name="Tanurdzic M."/>
            <person name="Theissen G."/>
            <person name="Ulvskov P."/>
            <person name="Wakazuki S."/>
            <person name="Weng J.K."/>
            <person name="Willats W.W."/>
            <person name="Wipf D."/>
            <person name="Wolf P.G."/>
            <person name="Yang L."/>
            <person name="Zimmer A.D."/>
            <person name="Zhu Q."/>
            <person name="Mitros T."/>
            <person name="Hellsten U."/>
            <person name="Loque D."/>
            <person name="Otillar R."/>
            <person name="Salamov A."/>
            <person name="Schmutz J."/>
            <person name="Shapiro H."/>
            <person name="Lindquist E."/>
            <person name="Lucas S."/>
            <person name="Rokhsar D."/>
            <person name="Grigoriev I.V."/>
        </authorList>
    </citation>
    <scope>NUCLEOTIDE SEQUENCE [LARGE SCALE GENOMIC DNA]</scope>
</reference>
<protein>
    <recommendedName>
        <fullName evidence="5">Pentacotripeptide-repeat region of PRORP domain-containing protein</fullName>
    </recommendedName>
</protein>